<gene>
    <name evidence="1" type="ORF">SDC9_63599</name>
</gene>
<dbReference type="EMBL" id="VSSQ01002754">
    <property type="protein sequence ID" value="MPM17211.1"/>
    <property type="molecule type" value="Genomic_DNA"/>
</dbReference>
<name>A0A644XN34_9ZZZZ</name>
<accession>A0A644XN34</accession>
<proteinExistence type="predicted"/>
<organism evidence="1">
    <name type="scientific">bioreactor metagenome</name>
    <dbReference type="NCBI Taxonomy" id="1076179"/>
    <lineage>
        <taxon>unclassified sequences</taxon>
        <taxon>metagenomes</taxon>
        <taxon>ecological metagenomes</taxon>
    </lineage>
</organism>
<protein>
    <submittedName>
        <fullName evidence="1">Uncharacterized protein</fullName>
    </submittedName>
</protein>
<dbReference type="AlphaFoldDB" id="A0A644XN34"/>
<reference evidence="1" key="1">
    <citation type="submission" date="2019-08" db="EMBL/GenBank/DDBJ databases">
        <authorList>
            <person name="Kucharzyk K."/>
            <person name="Murdoch R.W."/>
            <person name="Higgins S."/>
            <person name="Loffler F."/>
        </authorList>
    </citation>
    <scope>NUCLEOTIDE SEQUENCE</scope>
</reference>
<evidence type="ECO:0000313" key="1">
    <source>
        <dbReference type="EMBL" id="MPM17211.1"/>
    </source>
</evidence>
<dbReference type="AntiFam" id="ANF00095">
    <property type="entry name" value="Shadow ORF (opposite ABC transporters)"/>
</dbReference>
<sequence length="186" mass="21494">MSGKQNGFFSTDFFDQITDFDNLIRIKTTGRFIHNQNLGIVYQCLSQSDTLLVAFRKRPDAFVHFRCKSGDFNHFVHPRFLVLQVVNACNECQEFPHIHVVIQRIVLRQVANNAPYGQTVIGAAQFIHKCFSARRRNIAGEDFHQCGLTCPVWSKQPDNFTFVDFKRNSVQRLLLSVHLCYLIDPD</sequence>
<comment type="caution">
    <text evidence="1">The sequence shown here is derived from an EMBL/GenBank/DDBJ whole genome shotgun (WGS) entry which is preliminary data.</text>
</comment>